<proteinExistence type="predicted"/>
<organism evidence="2 4">
    <name type="scientific">Holdemania massiliensis</name>
    <dbReference type="NCBI Taxonomy" id="1468449"/>
    <lineage>
        <taxon>Bacteria</taxon>
        <taxon>Bacillati</taxon>
        <taxon>Bacillota</taxon>
        <taxon>Erysipelotrichia</taxon>
        <taxon>Erysipelotrichales</taxon>
        <taxon>Erysipelotrichaceae</taxon>
        <taxon>Holdemania</taxon>
    </lineage>
</organism>
<dbReference type="Proteomes" id="UP000480929">
    <property type="component" value="Unassembled WGS sequence"/>
</dbReference>
<evidence type="ECO:0000259" key="1">
    <source>
        <dbReference type="Pfam" id="PF01370"/>
    </source>
</evidence>
<evidence type="ECO:0000313" key="5">
    <source>
        <dbReference type="Proteomes" id="UP000480929"/>
    </source>
</evidence>
<dbReference type="InterPro" id="IPR050177">
    <property type="entry name" value="Lipid_A_modif_metabolic_enz"/>
</dbReference>
<evidence type="ECO:0000313" key="2">
    <source>
        <dbReference type="EMBL" id="MSA90785.1"/>
    </source>
</evidence>
<dbReference type="Proteomes" id="UP000433575">
    <property type="component" value="Unassembled WGS sequence"/>
</dbReference>
<gene>
    <name evidence="3" type="ORF">GKD88_15420</name>
    <name evidence="2" type="ORF">GKE08_15750</name>
</gene>
<dbReference type="EMBL" id="WKPJ01000034">
    <property type="protein sequence ID" value="MSA90785.1"/>
    <property type="molecule type" value="Genomic_DNA"/>
</dbReference>
<accession>A0A6N7SAX5</accession>
<protein>
    <submittedName>
        <fullName evidence="2">NAD-dependent epimerase/dehydratase family protein</fullName>
    </submittedName>
</protein>
<comment type="caution">
    <text evidence="2">The sequence shown here is derived from an EMBL/GenBank/DDBJ whole genome shotgun (WGS) entry which is preliminary data.</text>
</comment>
<feature type="domain" description="NAD-dependent epimerase/dehydratase" evidence="1">
    <location>
        <begin position="15"/>
        <end position="228"/>
    </location>
</feature>
<evidence type="ECO:0000313" key="4">
    <source>
        <dbReference type="Proteomes" id="UP000433575"/>
    </source>
</evidence>
<reference evidence="4 5" key="1">
    <citation type="journal article" date="2019" name="Nat. Med.">
        <title>A library of human gut bacterial isolates paired with longitudinal multiomics data enables mechanistic microbiome research.</title>
        <authorList>
            <person name="Poyet M."/>
            <person name="Groussin M."/>
            <person name="Gibbons S.M."/>
            <person name="Avila-Pacheco J."/>
            <person name="Jiang X."/>
            <person name="Kearney S.M."/>
            <person name="Perrotta A.R."/>
            <person name="Berdy B."/>
            <person name="Zhao S."/>
            <person name="Lieberman T.D."/>
            <person name="Swanson P.K."/>
            <person name="Smith M."/>
            <person name="Roesemann S."/>
            <person name="Alexander J.E."/>
            <person name="Rich S.A."/>
            <person name="Livny J."/>
            <person name="Vlamakis H."/>
            <person name="Clish C."/>
            <person name="Bullock K."/>
            <person name="Deik A."/>
            <person name="Scott J."/>
            <person name="Pierce K.A."/>
            <person name="Xavier R.J."/>
            <person name="Alm E.J."/>
        </authorList>
    </citation>
    <scope>NUCLEOTIDE SEQUENCE [LARGE SCALE GENOMIC DNA]</scope>
    <source>
        <strain evidence="2 4">BIOML-A4</strain>
        <strain evidence="3 5">BIOML-A5</strain>
    </source>
</reference>
<dbReference type="EMBL" id="WKPI01000036">
    <property type="protein sequence ID" value="MSC34515.1"/>
    <property type="molecule type" value="Genomic_DNA"/>
</dbReference>
<keyword evidence="5" id="KW-1185">Reference proteome</keyword>
<sequence>MIEYRRQRRGTMQNVLILGGSYFIGRRITEQCLKEGWTVTLLNRGSRPWTKDPLTQLICDRDDAAAMKQTLKGKAFEVVIDVSGLNRKQIEIVCDSLECPVQHWVFISSSAVYDVDRCALPIAETEPLGENPYWGQYGTDKIAAEAALINCCTKRGTALTILRPPYMYGEYNYVQRESFIFDHLTRNQPILIPASDNRIQFCYTQDLAIIIMGLLGRSEPGVHIYNVGDRQGVSFSEWIECCARVCGRAARIIPVYGDQWQAKDYFPFRDYDNVLDVRRIHEIFDADTPFETGLAKAYQWYCENQHEILFKPKLTANEKKILSELGVK</sequence>
<dbReference type="InterPro" id="IPR036291">
    <property type="entry name" value="NAD(P)-bd_dom_sf"/>
</dbReference>
<dbReference type="OrthoDB" id="9809586at2"/>
<dbReference type="InterPro" id="IPR001509">
    <property type="entry name" value="Epimerase_deHydtase"/>
</dbReference>
<dbReference type="SUPFAM" id="SSF51735">
    <property type="entry name" value="NAD(P)-binding Rossmann-fold domains"/>
    <property type="match status" value="1"/>
</dbReference>
<evidence type="ECO:0000313" key="3">
    <source>
        <dbReference type="EMBL" id="MSC34515.1"/>
    </source>
</evidence>
<dbReference type="Gene3D" id="3.40.50.720">
    <property type="entry name" value="NAD(P)-binding Rossmann-like Domain"/>
    <property type="match status" value="1"/>
</dbReference>
<dbReference type="AlphaFoldDB" id="A0A6N7SAX5"/>
<name>A0A6N7SAX5_9FIRM</name>
<dbReference type="PANTHER" id="PTHR43245">
    <property type="entry name" value="BIFUNCTIONAL POLYMYXIN RESISTANCE PROTEIN ARNA"/>
    <property type="match status" value="1"/>
</dbReference>
<dbReference type="Pfam" id="PF01370">
    <property type="entry name" value="Epimerase"/>
    <property type="match status" value="1"/>
</dbReference>